<evidence type="ECO:0000256" key="5">
    <source>
        <dbReference type="ARBA" id="ARBA00023136"/>
    </source>
</evidence>
<feature type="transmembrane region" description="Helical" evidence="6">
    <location>
        <begin position="117"/>
        <end position="135"/>
    </location>
</feature>
<keyword evidence="4 6" id="KW-1133">Transmembrane helix</keyword>
<dbReference type="InterPro" id="IPR030417">
    <property type="entry name" value="MS4A"/>
</dbReference>
<dbReference type="GO" id="GO:0005886">
    <property type="term" value="C:plasma membrane"/>
    <property type="evidence" value="ECO:0007669"/>
    <property type="project" value="TreeGrafter"/>
</dbReference>
<dbReference type="InterPro" id="IPR007237">
    <property type="entry name" value="CD20-like"/>
</dbReference>
<dbReference type="GO" id="GO:0007166">
    <property type="term" value="P:cell surface receptor signaling pathway"/>
    <property type="evidence" value="ECO:0007669"/>
    <property type="project" value="TreeGrafter"/>
</dbReference>
<evidence type="ECO:0000256" key="6">
    <source>
        <dbReference type="SAM" id="Phobius"/>
    </source>
</evidence>
<proteinExistence type="inferred from homology"/>
<dbReference type="AlphaFoldDB" id="A0A834E5Q8"/>
<gene>
    <name evidence="7" type="ORF">HJG60_013284</name>
</gene>
<comment type="caution">
    <text evidence="7">The sequence shown here is derived from an EMBL/GenBank/DDBJ whole genome shotgun (WGS) entry which is preliminary data.</text>
</comment>
<accession>A0A834E5Q8</accession>
<comment type="similarity">
    <text evidence="2">Belongs to the MS4A family.</text>
</comment>
<organism evidence="7 8">
    <name type="scientific">Phyllostomus discolor</name>
    <name type="common">pale spear-nosed bat</name>
    <dbReference type="NCBI Taxonomy" id="89673"/>
    <lineage>
        <taxon>Eukaryota</taxon>
        <taxon>Metazoa</taxon>
        <taxon>Chordata</taxon>
        <taxon>Craniata</taxon>
        <taxon>Vertebrata</taxon>
        <taxon>Euteleostomi</taxon>
        <taxon>Mammalia</taxon>
        <taxon>Eutheria</taxon>
        <taxon>Laurasiatheria</taxon>
        <taxon>Chiroptera</taxon>
        <taxon>Yangochiroptera</taxon>
        <taxon>Phyllostomidae</taxon>
        <taxon>Phyllostominae</taxon>
        <taxon>Phyllostomus</taxon>
    </lineage>
</organism>
<evidence type="ECO:0000256" key="2">
    <source>
        <dbReference type="ARBA" id="ARBA00009565"/>
    </source>
</evidence>
<evidence type="ECO:0000256" key="1">
    <source>
        <dbReference type="ARBA" id="ARBA00004141"/>
    </source>
</evidence>
<dbReference type="Pfam" id="PF04103">
    <property type="entry name" value="CD20"/>
    <property type="match status" value="1"/>
</dbReference>
<comment type="subcellular location">
    <subcellularLocation>
        <location evidence="1">Membrane</location>
        <topology evidence="1">Multi-pass membrane protein</topology>
    </subcellularLocation>
</comment>
<evidence type="ECO:0008006" key="9">
    <source>
        <dbReference type="Google" id="ProtNLM"/>
    </source>
</evidence>
<feature type="transmembrane region" description="Helical" evidence="6">
    <location>
        <begin position="82"/>
        <end position="105"/>
    </location>
</feature>
<keyword evidence="3 6" id="KW-0812">Transmembrane</keyword>
<sequence>MIQVHLFSSSTNLMTSAGPMANTVFMTAPHNAHSVIPESTTQVTMYPQNQPQVNLIPGNQPGLQTPASAPPAQRIFKEGKTLGALQILIGLIHFGLGSIMGTILLGSYRAPSLYGGYPFWGGISFIISGSLSVASEEQPNSLCVLKGGLGMNILSAIFSVVGICLLITDICINPHHFYYTLEVPSGFATSGILLIFSLLELCIASTCAHFGCQLVSYDTVVYQTFYVSNQVSNPEPVNLPPSYSSEARRSR</sequence>
<reference evidence="7 8" key="1">
    <citation type="journal article" date="2020" name="Nature">
        <title>Six reference-quality genomes reveal evolution of bat adaptations.</title>
        <authorList>
            <person name="Jebb D."/>
            <person name="Huang Z."/>
            <person name="Pippel M."/>
            <person name="Hughes G.M."/>
            <person name="Lavrichenko K."/>
            <person name="Devanna P."/>
            <person name="Winkler S."/>
            <person name="Jermiin L.S."/>
            <person name="Skirmuntt E.C."/>
            <person name="Katzourakis A."/>
            <person name="Burkitt-Gray L."/>
            <person name="Ray D.A."/>
            <person name="Sullivan K.A.M."/>
            <person name="Roscito J.G."/>
            <person name="Kirilenko B.M."/>
            <person name="Davalos L.M."/>
            <person name="Corthals A.P."/>
            <person name="Power M.L."/>
            <person name="Jones G."/>
            <person name="Ransome R.D."/>
            <person name="Dechmann D.K.N."/>
            <person name="Locatelli A.G."/>
            <person name="Puechmaille S.J."/>
            <person name="Fedrigo O."/>
            <person name="Jarvis E.D."/>
            <person name="Hiller M."/>
            <person name="Vernes S.C."/>
            <person name="Myers E.W."/>
            <person name="Teeling E.C."/>
        </authorList>
    </citation>
    <scope>NUCLEOTIDE SEQUENCE [LARGE SCALE GENOMIC DNA]</scope>
    <source>
        <strain evidence="7">Bat1K_MPI-CBG_1</strain>
    </source>
</reference>
<evidence type="ECO:0000256" key="4">
    <source>
        <dbReference type="ARBA" id="ARBA00022989"/>
    </source>
</evidence>
<name>A0A834E5Q8_9CHIR</name>
<dbReference type="PANTHER" id="PTHR23320">
    <property type="entry name" value="MEMBRANE-SPANNING 4-DOMAINS SUBFAMILY A MS4A -RELATED"/>
    <property type="match status" value="1"/>
</dbReference>
<dbReference type="Proteomes" id="UP000664940">
    <property type="component" value="Unassembled WGS sequence"/>
</dbReference>
<evidence type="ECO:0000313" key="7">
    <source>
        <dbReference type="EMBL" id="KAF6104906.1"/>
    </source>
</evidence>
<dbReference type="PANTHER" id="PTHR23320:SF155">
    <property type="entry name" value="MEMBRANE-SPANNING 4-DOMAINS SUBFAMILY A MEMBER 8"/>
    <property type="match status" value="1"/>
</dbReference>
<evidence type="ECO:0000256" key="3">
    <source>
        <dbReference type="ARBA" id="ARBA00022692"/>
    </source>
</evidence>
<dbReference type="EMBL" id="JABVXQ010000006">
    <property type="protein sequence ID" value="KAF6104906.1"/>
    <property type="molecule type" value="Genomic_DNA"/>
</dbReference>
<keyword evidence="5 6" id="KW-0472">Membrane</keyword>
<protein>
    <recommendedName>
        <fullName evidence="9">Membrane-spanning 4-domains subfamily A member 8-like</fullName>
    </recommendedName>
</protein>
<evidence type="ECO:0000313" key="8">
    <source>
        <dbReference type="Proteomes" id="UP000664940"/>
    </source>
</evidence>
<feature type="transmembrane region" description="Helical" evidence="6">
    <location>
        <begin position="147"/>
        <end position="168"/>
    </location>
</feature>
<feature type="transmembrane region" description="Helical" evidence="6">
    <location>
        <begin position="188"/>
        <end position="208"/>
    </location>
</feature>